<dbReference type="CDD" id="cd02553">
    <property type="entry name" value="PseudoU_synth_RsuA"/>
    <property type="match status" value="1"/>
</dbReference>
<dbReference type="EMBL" id="AMRJ01000036">
    <property type="protein sequence ID" value="EKF73087.1"/>
    <property type="molecule type" value="Genomic_DNA"/>
</dbReference>
<evidence type="ECO:0000313" key="9">
    <source>
        <dbReference type="EMBL" id="EKF73087.1"/>
    </source>
</evidence>
<dbReference type="Gene3D" id="3.10.290.10">
    <property type="entry name" value="RNA-binding S4 domain"/>
    <property type="match status" value="1"/>
</dbReference>
<evidence type="ECO:0000256" key="3">
    <source>
        <dbReference type="ARBA" id="ARBA00023235"/>
    </source>
</evidence>
<dbReference type="PROSITE" id="PS01149">
    <property type="entry name" value="PSI_RSU"/>
    <property type="match status" value="1"/>
</dbReference>
<evidence type="ECO:0000259" key="8">
    <source>
        <dbReference type="Pfam" id="PF00849"/>
    </source>
</evidence>
<dbReference type="CDD" id="cd00165">
    <property type="entry name" value="S4"/>
    <property type="match status" value="1"/>
</dbReference>
<proteinExistence type="inferred from homology"/>
<dbReference type="STRING" id="1177179.A11A3_15542"/>
<feature type="domain" description="Pseudouridine synthase RsuA/RluA-like" evidence="8">
    <location>
        <begin position="66"/>
        <end position="193"/>
    </location>
</feature>
<dbReference type="InterPro" id="IPR020103">
    <property type="entry name" value="PsdUridine_synth_cat_dom_sf"/>
</dbReference>
<dbReference type="InterPro" id="IPR006145">
    <property type="entry name" value="PsdUridine_synth_RsuA/RluA"/>
</dbReference>
<dbReference type="Pfam" id="PF00849">
    <property type="entry name" value="PseudoU_synth_2"/>
    <property type="match status" value="1"/>
</dbReference>
<keyword evidence="10" id="KW-1185">Reference proteome</keyword>
<dbReference type="PATRIC" id="fig|1177179.3.peg.3061"/>
<dbReference type="PANTHER" id="PTHR47683:SF4">
    <property type="entry name" value="PSEUDOURIDINE SYNTHASE"/>
    <property type="match status" value="1"/>
</dbReference>
<evidence type="ECO:0000256" key="4">
    <source>
        <dbReference type="ARBA" id="ARBA00036749"/>
    </source>
</evidence>
<dbReference type="OrthoDB" id="9807213at2"/>
<dbReference type="GO" id="GO:0003723">
    <property type="term" value="F:RNA binding"/>
    <property type="evidence" value="ECO:0007669"/>
    <property type="project" value="UniProtKB-KW"/>
</dbReference>
<organism evidence="9 10">
    <name type="scientific">Alcanivorax hongdengensis A-11-3</name>
    <dbReference type="NCBI Taxonomy" id="1177179"/>
    <lineage>
        <taxon>Bacteria</taxon>
        <taxon>Pseudomonadati</taxon>
        <taxon>Pseudomonadota</taxon>
        <taxon>Gammaproteobacteria</taxon>
        <taxon>Oceanospirillales</taxon>
        <taxon>Alcanivoracaceae</taxon>
        <taxon>Alcanivorax</taxon>
    </lineage>
</organism>
<evidence type="ECO:0000256" key="5">
    <source>
        <dbReference type="ARBA" id="ARBA00037590"/>
    </source>
</evidence>
<comment type="caution">
    <text evidence="9">The sequence shown here is derived from an EMBL/GenBank/DDBJ whole genome shotgun (WGS) entry which is preliminary data.</text>
</comment>
<dbReference type="InterPro" id="IPR018496">
    <property type="entry name" value="PsdUridine_synth_RsuA/RluB_CS"/>
</dbReference>
<sequence>MAGSRTRLDRFLSQQLGISRKATRPLLAAGRVWLDGEPVSDRQRVVTPFSRVNVDGRLLQQRERRYLMLNKPAGVVSATRDDRHPTVMDLLDEPAADLHLPGRLDYHTTGLLLLTNDGDWSRRLSDPREGVSKRYRVWLEKPLTQADVQMFADGIHFPYENITTRPAQLQITAECEALVVLCEGRYHQIKRMFGRCGNRVVGLERLAIGGLWLDPQLARGESRALTAQEVQAVFEPSE</sequence>
<dbReference type="NCBIfam" id="TIGR00093">
    <property type="entry name" value="pseudouridine synthase"/>
    <property type="match status" value="1"/>
</dbReference>
<dbReference type="EC" id="5.4.99.-" evidence="7"/>
<dbReference type="InterPro" id="IPR042092">
    <property type="entry name" value="PsdUridine_s_RsuA/RluB/E/F_cat"/>
</dbReference>
<dbReference type="InterPro" id="IPR036986">
    <property type="entry name" value="S4_RNA-bd_sf"/>
</dbReference>
<dbReference type="InterPro" id="IPR020094">
    <property type="entry name" value="TruA/RsuA/RluB/E/F_N"/>
</dbReference>
<evidence type="ECO:0000256" key="1">
    <source>
        <dbReference type="ARBA" id="ARBA00008348"/>
    </source>
</evidence>
<accession>L0WAH1</accession>
<dbReference type="GO" id="GO:0001522">
    <property type="term" value="P:pseudouridine synthesis"/>
    <property type="evidence" value="ECO:0007669"/>
    <property type="project" value="InterPro"/>
</dbReference>
<comment type="similarity">
    <text evidence="1 7">Belongs to the pseudouridine synthase RsuA family.</text>
</comment>
<dbReference type="InterPro" id="IPR000748">
    <property type="entry name" value="PsdUridine_synth_RsuA/RluB/E/F"/>
</dbReference>
<comment type="function">
    <text evidence="5">Responsible for synthesis of pseudouridine from uracil-516 in 16S ribosomal RNA.</text>
</comment>
<dbReference type="Gene3D" id="3.30.70.580">
    <property type="entry name" value="Pseudouridine synthase I, catalytic domain, N-terminal subdomain"/>
    <property type="match status" value="1"/>
</dbReference>
<dbReference type="SUPFAM" id="SSF55174">
    <property type="entry name" value="Alpha-L RNA-binding motif"/>
    <property type="match status" value="1"/>
</dbReference>
<evidence type="ECO:0000256" key="7">
    <source>
        <dbReference type="RuleBase" id="RU003887"/>
    </source>
</evidence>
<protein>
    <recommendedName>
        <fullName evidence="7">Pseudouridine synthase</fullName>
        <ecNumber evidence="7">5.4.99.-</ecNumber>
    </recommendedName>
</protein>
<evidence type="ECO:0000313" key="10">
    <source>
        <dbReference type="Proteomes" id="UP000010164"/>
    </source>
</evidence>
<dbReference type="GO" id="GO:0160136">
    <property type="term" value="F:16S rRNA pseudouridine(516) synthase activity"/>
    <property type="evidence" value="ECO:0007669"/>
    <property type="project" value="UniProtKB-EC"/>
</dbReference>
<gene>
    <name evidence="9" type="ORF">A11A3_15542</name>
</gene>
<dbReference type="AlphaFoldDB" id="L0WAH1"/>
<keyword evidence="2 6" id="KW-0694">RNA-binding</keyword>
<name>L0WAH1_9GAMM</name>
<dbReference type="eggNOG" id="COG1187">
    <property type="taxonomic scope" value="Bacteria"/>
</dbReference>
<keyword evidence="3 7" id="KW-0413">Isomerase</keyword>
<dbReference type="PANTHER" id="PTHR47683">
    <property type="entry name" value="PSEUDOURIDINE SYNTHASE FAMILY PROTEIN-RELATED"/>
    <property type="match status" value="1"/>
</dbReference>
<dbReference type="GO" id="GO:0006364">
    <property type="term" value="P:rRNA processing"/>
    <property type="evidence" value="ECO:0007669"/>
    <property type="project" value="UniProtKB-ARBA"/>
</dbReference>
<dbReference type="InterPro" id="IPR050343">
    <property type="entry name" value="RsuA_PseudoU_synthase"/>
</dbReference>
<dbReference type="Gene3D" id="3.30.70.1560">
    <property type="entry name" value="Alpha-L RNA-binding motif"/>
    <property type="match status" value="1"/>
</dbReference>
<dbReference type="RefSeq" id="WP_008930275.1">
    <property type="nucleotide sequence ID" value="NZ_AMRJ01000036.1"/>
</dbReference>
<comment type="catalytic activity">
    <reaction evidence="4">
        <text>uridine(516) in 16S rRNA = pseudouridine(516) in 16S rRNA</text>
        <dbReference type="Rhea" id="RHEA:38867"/>
        <dbReference type="Rhea" id="RHEA-COMP:10089"/>
        <dbReference type="Rhea" id="RHEA-COMP:10090"/>
        <dbReference type="ChEBI" id="CHEBI:65314"/>
        <dbReference type="ChEBI" id="CHEBI:65315"/>
        <dbReference type="EC" id="5.4.99.19"/>
    </reaction>
</comment>
<evidence type="ECO:0000256" key="2">
    <source>
        <dbReference type="ARBA" id="ARBA00022884"/>
    </source>
</evidence>
<dbReference type="SUPFAM" id="SSF55120">
    <property type="entry name" value="Pseudouridine synthase"/>
    <property type="match status" value="1"/>
</dbReference>
<evidence type="ECO:0000256" key="6">
    <source>
        <dbReference type="PROSITE-ProRule" id="PRU00182"/>
    </source>
</evidence>
<reference evidence="9 10" key="1">
    <citation type="journal article" date="2012" name="J. Bacteriol.">
        <title>Genome Sequence of the Alkane-Degrading Bacterium Alcanivorax hongdengensis Type Strain A-11-3.</title>
        <authorList>
            <person name="Lai Q."/>
            <person name="Shao Z."/>
        </authorList>
    </citation>
    <scope>NUCLEOTIDE SEQUENCE [LARGE SCALE GENOMIC DNA]</scope>
    <source>
        <strain evidence="9 10">A-11-3</strain>
    </source>
</reference>
<dbReference type="Proteomes" id="UP000010164">
    <property type="component" value="Unassembled WGS sequence"/>
</dbReference>
<dbReference type="PROSITE" id="PS50889">
    <property type="entry name" value="S4"/>
    <property type="match status" value="1"/>
</dbReference>